<sequence>MDTKEVMLDDITFENCGQEDIPGGSERLTCDFEQDTCSWYHDYSSSLLWDRNNGRFEDVSGNGKTVQQNPGVLCLWNQFCSTYISFSKGYFMLVKAEYNTDPSSVARLMSFPQPGGQTICVSFFYLIFGNSIGSLKFITKRSGEAETVVWMRSGTQGNKWRFADLTFTSDKPIQFVIEAVVGGEQGYIAIDDIVVSGSVDGSCPPERECSFQGSLCGLLPQPSADFHWNRITGASQPANSSGPTADHTLGTEQGLLRDQKTSADSNGRAFSPLRRPALSAGYYLSAELWRYPEGSRGAMMTAVMEPTPSDGECLTFWYYMEGADVGELSVLLQPADSHGNASRLWTKRGDQGRHWRHGRVTLFRPDTQFQVIFEAKAGGGPKRDVSIDDLIFVNGACPPAGRRPRQCPALGSALVHSLCIRASPPRFL</sequence>
<dbReference type="InterPro" id="IPR000998">
    <property type="entry name" value="MAM_dom"/>
</dbReference>
<feature type="domain" description="MAM" evidence="1">
    <location>
        <begin position="28"/>
        <end position="205"/>
    </location>
</feature>
<accession>A0A8C8DY18</accession>
<dbReference type="CDD" id="cd06263">
    <property type="entry name" value="MAM"/>
    <property type="match status" value="2"/>
</dbReference>
<evidence type="ECO:0000313" key="3">
    <source>
        <dbReference type="Proteomes" id="UP000694383"/>
    </source>
</evidence>
<dbReference type="AlphaFoldDB" id="A0A8C8DY18"/>
<dbReference type="SUPFAM" id="SSF49899">
    <property type="entry name" value="Concanavalin A-like lectins/glucanases"/>
    <property type="match status" value="2"/>
</dbReference>
<dbReference type="PANTHER" id="PTHR23282:SF101">
    <property type="entry name" value="MAM DOMAIN-CONTAINING PROTEIN"/>
    <property type="match status" value="1"/>
</dbReference>
<dbReference type="InterPro" id="IPR013320">
    <property type="entry name" value="ConA-like_dom_sf"/>
</dbReference>
<evidence type="ECO:0000313" key="2">
    <source>
        <dbReference type="Ensembl" id="ENSOSIP00000038755.1"/>
    </source>
</evidence>
<dbReference type="GeneTree" id="ENSGT00940000163883"/>
<keyword evidence="3" id="KW-1185">Reference proteome</keyword>
<dbReference type="GO" id="GO:0016020">
    <property type="term" value="C:membrane"/>
    <property type="evidence" value="ECO:0007669"/>
    <property type="project" value="InterPro"/>
</dbReference>
<dbReference type="InterPro" id="IPR051560">
    <property type="entry name" value="MAM_domain-containing"/>
</dbReference>
<dbReference type="PANTHER" id="PTHR23282">
    <property type="entry name" value="APICAL ENDOSOMAL GLYCOPROTEIN PRECURSOR"/>
    <property type="match status" value="1"/>
</dbReference>
<reference evidence="2" key="2">
    <citation type="submission" date="2025-09" db="UniProtKB">
        <authorList>
            <consortium name="Ensembl"/>
        </authorList>
    </citation>
    <scope>IDENTIFICATION</scope>
</reference>
<feature type="domain" description="MAM" evidence="1">
    <location>
        <begin position="207"/>
        <end position="399"/>
    </location>
</feature>
<dbReference type="SMART" id="SM00137">
    <property type="entry name" value="MAM"/>
    <property type="match status" value="2"/>
</dbReference>
<protein>
    <recommendedName>
        <fullName evidence="1">MAM domain-containing protein</fullName>
    </recommendedName>
</protein>
<dbReference type="Ensembl" id="ENSOSIT00000040852.1">
    <property type="protein sequence ID" value="ENSOSIP00000038755.1"/>
    <property type="gene ID" value="ENSOSIG00000019099.1"/>
</dbReference>
<dbReference type="Pfam" id="PF00629">
    <property type="entry name" value="MAM"/>
    <property type="match status" value="2"/>
</dbReference>
<evidence type="ECO:0000259" key="1">
    <source>
        <dbReference type="PROSITE" id="PS50060"/>
    </source>
</evidence>
<dbReference type="PROSITE" id="PS50060">
    <property type="entry name" value="MAM_2"/>
    <property type="match status" value="2"/>
</dbReference>
<reference evidence="2" key="1">
    <citation type="submission" date="2025-08" db="UniProtKB">
        <authorList>
            <consortium name="Ensembl"/>
        </authorList>
    </citation>
    <scope>IDENTIFICATION</scope>
</reference>
<dbReference type="Gene3D" id="2.60.120.200">
    <property type="match status" value="2"/>
</dbReference>
<proteinExistence type="predicted"/>
<name>A0A8C8DY18_9TELE</name>
<dbReference type="Proteomes" id="UP000694383">
    <property type="component" value="Unplaced"/>
</dbReference>
<organism evidence="2 3">
    <name type="scientific">Oryzias sinensis</name>
    <name type="common">Chinese medaka</name>
    <dbReference type="NCBI Taxonomy" id="183150"/>
    <lineage>
        <taxon>Eukaryota</taxon>
        <taxon>Metazoa</taxon>
        <taxon>Chordata</taxon>
        <taxon>Craniata</taxon>
        <taxon>Vertebrata</taxon>
        <taxon>Euteleostomi</taxon>
        <taxon>Actinopterygii</taxon>
        <taxon>Neopterygii</taxon>
        <taxon>Teleostei</taxon>
        <taxon>Neoteleostei</taxon>
        <taxon>Acanthomorphata</taxon>
        <taxon>Ovalentaria</taxon>
        <taxon>Atherinomorphae</taxon>
        <taxon>Beloniformes</taxon>
        <taxon>Adrianichthyidae</taxon>
        <taxon>Oryziinae</taxon>
        <taxon>Oryzias</taxon>
    </lineage>
</organism>